<dbReference type="EMBL" id="JRTT01000131">
    <property type="protein sequence ID" value="KHD73457.1"/>
    <property type="molecule type" value="Genomic_DNA"/>
</dbReference>
<gene>
    <name evidence="1" type="ORF">MB27_35260</name>
</gene>
<evidence type="ECO:0000313" key="1">
    <source>
        <dbReference type="EMBL" id="KHD73457.1"/>
    </source>
</evidence>
<dbReference type="RefSeq" id="WP_043532096.1">
    <property type="nucleotide sequence ID" value="NZ_BAABKU010000007.1"/>
</dbReference>
<dbReference type="STRING" id="1869.MB27_35260"/>
<name>A0A0A6X0B6_ACTUT</name>
<dbReference type="Proteomes" id="UP000054537">
    <property type="component" value="Unassembled WGS sequence"/>
</dbReference>
<sequence length="86" mass="9823">MIRRDGRSPGFALELVPVAGADLRRDYRRLTRAPDEPLRYRLTLPSDPQVALRVEQAVQLFAPHLWQGVRHEQLDIGAARRRLGKG</sequence>
<comment type="caution">
    <text evidence="1">The sequence shown here is derived from an EMBL/GenBank/DDBJ whole genome shotgun (WGS) entry which is preliminary data.</text>
</comment>
<organism evidence="1 2">
    <name type="scientific">Actinoplanes utahensis</name>
    <dbReference type="NCBI Taxonomy" id="1869"/>
    <lineage>
        <taxon>Bacteria</taxon>
        <taxon>Bacillati</taxon>
        <taxon>Actinomycetota</taxon>
        <taxon>Actinomycetes</taxon>
        <taxon>Micromonosporales</taxon>
        <taxon>Micromonosporaceae</taxon>
        <taxon>Actinoplanes</taxon>
    </lineage>
</organism>
<protein>
    <submittedName>
        <fullName evidence="1">Uncharacterized protein</fullName>
    </submittedName>
</protein>
<proteinExistence type="predicted"/>
<reference evidence="1 2" key="1">
    <citation type="submission" date="2014-10" db="EMBL/GenBank/DDBJ databases">
        <title>Draft genome sequence of Actinoplanes utahensis NRRL 12052.</title>
        <authorList>
            <person name="Velasco-Bucheli B."/>
            <person name="del Cerro C."/>
            <person name="Hormigo D."/>
            <person name="Garcia J.L."/>
            <person name="Acebal C."/>
            <person name="Arroyo M."/>
            <person name="de la Mata I."/>
        </authorList>
    </citation>
    <scope>NUCLEOTIDE SEQUENCE [LARGE SCALE GENOMIC DNA]</scope>
    <source>
        <strain evidence="1 2">NRRL 12052</strain>
    </source>
</reference>
<accession>A0A0A6X0B6</accession>
<evidence type="ECO:0000313" key="2">
    <source>
        <dbReference type="Proteomes" id="UP000054537"/>
    </source>
</evidence>
<keyword evidence="2" id="KW-1185">Reference proteome</keyword>
<dbReference type="AlphaFoldDB" id="A0A0A6X0B6"/>